<dbReference type="RefSeq" id="WP_129026493.1">
    <property type="nucleotide sequence ID" value="NZ_SDHY01000002.1"/>
</dbReference>
<dbReference type="Gene3D" id="3.40.50.20">
    <property type="match status" value="1"/>
</dbReference>
<comment type="subunit">
    <text evidence="4 5">Homodimer.</text>
</comment>
<comment type="catalytic activity">
    <reaction evidence="4 5">
        <text>5-amino-1-(5-phospho-beta-D-ribosyl)imidazole + hydrogencarbonate + ATP = 5-carboxyamino-1-(5-phospho-D-ribosyl)imidazole + ADP + phosphate + 2 H(+)</text>
        <dbReference type="Rhea" id="RHEA:19317"/>
        <dbReference type="ChEBI" id="CHEBI:15378"/>
        <dbReference type="ChEBI" id="CHEBI:17544"/>
        <dbReference type="ChEBI" id="CHEBI:30616"/>
        <dbReference type="ChEBI" id="CHEBI:43474"/>
        <dbReference type="ChEBI" id="CHEBI:58730"/>
        <dbReference type="ChEBI" id="CHEBI:137981"/>
        <dbReference type="ChEBI" id="CHEBI:456216"/>
        <dbReference type="EC" id="6.3.4.18"/>
    </reaction>
</comment>
<gene>
    <name evidence="4 5" type="primary">purK</name>
    <name evidence="7" type="ORF">ESB04_04325</name>
</gene>
<dbReference type="SUPFAM" id="SSF56059">
    <property type="entry name" value="Glutathione synthetase ATP-binding domain-like"/>
    <property type="match status" value="1"/>
</dbReference>
<dbReference type="GO" id="GO:0004638">
    <property type="term" value="F:phosphoribosylaminoimidazole carboxylase activity"/>
    <property type="evidence" value="ECO:0007669"/>
    <property type="project" value="InterPro"/>
</dbReference>
<dbReference type="HAMAP" id="MF_01928">
    <property type="entry name" value="PurK"/>
    <property type="match status" value="1"/>
</dbReference>
<dbReference type="Gene3D" id="3.30.1490.20">
    <property type="entry name" value="ATP-grasp fold, A domain"/>
    <property type="match status" value="1"/>
</dbReference>
<comment type="function">
    <text evidence="5">Catalyzes the ATP-dependent conversion of 5-aminoimidazole ribonucleotide (AIR) and HCO(3)- to N5-carboxyaminoimidazole ribonucleotide (N5-CAIR).</text>
</comment>
<dbReference type="PANTHER" id="PTHR11609">
    <property type="entry name" value="PURINE BIOSYNTHESIS PROTEIN 6/7, PUR6/7"/>
    <property type="match status" value="1"/>
</dbReference>
<organism evidence="7 8">
    <name type="scientific">Aquirufa rosea</name>
    <dbReference type="NCBI Taxonomy" id="2509241"/>
    <lineage>
        <taxon>Bacteria</taxon>
        <taxon>Pseudomonadati</taxon>
        <taxon>Bacteroidota</taxon>
        <taxon>Cytophagia</taxon>
        <taxon>Cytophagales</taxon>
        <taxon>Flectobacillaceae</taxon>
        <taxon>Aquirufa</taxon>
    </lineage>
</organism>
<evidence type="ECO:0000313" key="8">
    <source>
        <dbReference type="Proteomes" id="UP000289455"/>
    </source>
</evidence>
<proteinExistence type="inferred from homology"/>
<dbReference type="Pfam" id="PF17769">
    <property type="entry name" value="PurK_C"/>
    <property type="match status" value="1"/>
</dbReference>
<comment type="function">
    <text evidence="4">Catalyzes the ATP-dependent conversion of 5-aminoimidazole ribonucleotide (AIR) and HCO(3)(-) to N5-carboxyaminoimidazole ribonucleotide (N5-CAIR).</text>
</comment>
<evidence type="ECO:0000256" key="2">
    <source>
        <dbReference type="ARBA" id="ARBA00022755"/>
    </source>
</evidence>
<dbReference type="PANTHER" id="PTHR11609:SF5">
    <property type="entry name" value="PHOSPHORIBOSYLAMINOIMIDAZOLE CARBOXYLASE"/>
    <property type="match status" value="1"/>
</dbReference>
<dbReference type="OrthoDB" id="9804625at2"/>
<dbReference type="SUPFAM" id="SSF52440">
    <property type="entry name" value="PreATP-grasp domain"/>
    <property type="match status" value="1"/>
</dbReference>
<dbReference type="InterPro" id="IPR003135">
    <property type="entry name" value="ATP-grasp_carboxylate-amine"/>
</dbReference>
<keyword evidence="3 4" id="KW-0067">ATP-binding</keyword>
<comment type="caution">
    <text evidence="4">Lacks conserved residue(s) required for the propagation of feature annotation.</text>
</comment>
<comment type="similarity">
    <text evidence="4 5">Belongs to the PurK/PurT family.</text>
</comment>
<evidence type="ECO:0000256" key="5">
    <source>
        <dbReference type="RuleBase" id="RU361200"/>
    </source>
</evidence>
<dbReference type="PROSITE" id="PS50975">
    <property type="entry name" value="ATP_GRASP"/>
    <property type="match status" value="1"/>
</dbReference>
<dbReference type="Proteomes" id="UP000289455">
    <property type="component" value="Unassembled WGS sequence"/>
</dbReference>
<feature type="domain" description="ATP-grasp" evidence="6">
    <location>
        <begin position="109"/>
        <end position="291"/>
    </location>
</feature>
<keyword evidence="8" id="KW-1185">Reference proteome</keyword>
<dbReference type="NCBIfam" id="TIGR01161">
    <property type="entry name" value="purK"/>
    <property type="match status" value="1"/>
</dbReference>
<feature type="binding site" evidence="4">
    <location>
        <begin position="261"/>
        <end position="262"/>
    </location>
    <ligand>
        <name>ATP</name>
        <dbReference type="ChEBI" id="CHEBI:30616"/>
    </ligand>
</feature>
<keyword evidence="2 4" id="KW-0658">Purine biosynthesis</keyword>
<protein>
    <recommendedName>
        <fullName evidence="4 5">N5-carboxyaminoimidazole ribonucleotide synthase</fullName>
        <shortName evidence="4 5">N5-CAIR synthase</shortName>
        <ecNumber evidence="4 5">6.3.4.18</ecNumber>
    </recommendedName>
    <alternativeName>
        <fullName evidence="4 5">5-(carboxyamino)imidazole ribonucleotide synthetase</fullName>
    </alternativeName>
</protein>
<evidence type="ECO:0000256" key="4">
    <source>
        <dbReference type="HAMAP-Rule" id="MF_01928"/>
    </source>
</evidence>
<dbReference type="EMBL" id="SDHY01000002">
    <property type="protein sequence ID" value="RXK50883.1"/>
    <property type="molecule type" value="Genomic_DNA"/>
</dbReference>
<feature type="binding site" evidence="4">
    <location>
        <position position="182"/>
    </location>
    <ligand>
        <name>ATP</name>
        <dbReference type="ChEBI" id="CHEBI:30616"/>
    </ligand>
</feature>
<evidence type="ECO:0000259" key="6">
    <source>
        <dbReference type="PROSITE" id="PS50975"/>
    </source>
</evidence>
<feature type="binding site" evidence="4">
    <location>
        <position position="105"/>
    </location>
    <ligand>
        <name>ATP</name>
        <dbReference type="ChEBI" id="CHEBI:30616"/>
    </ligand>
</feature>
<evidence type="ECO:0000256" key="3">
    <source>
        <dbReference type="ARBA" id="ARBA00022840"/>
    </source>
</evidence>
<dbReference type="SUPFAM" id="SSF51246">
    <property type="entry name" value="Rudiment single hybrid motif"/>
    <property type="match status" value="1"/>
</dbReference>
<dbReference type="GO" id="GO:0005829">
    <property type="term" value="C:cytosol"/>
    <property type="evidence" value="ECO:0007669"/>
    <property type="project" value="TreeGrafter"/>
</dbReference>
<dbReference type="UniPathway" id="UPA00074">
    <property type="reaction ID" value="UER00942"/>
</dbReference>
<keyword evidence="1 4" id="KW-0547">Nucleotide-binding</keyword>
<reference evidence="7 8" key="1">
    <citation type="submission" date="2019-01" db="EMBL/GenBank/DDBJ databases">
        <title>Cytophagaceae bacterium strain CAR-16.</title>
        <authorList>
            <person name="Chen W.-M."/>
        </authorList>
    </citation>
    <scope>NUCLEOTIDE SEQUENCE [LARGE SCALE GENOMIC DNA]</scope>
    <source>
        <strain evidence="7 8">CAR-16</strain>
    </source>
</reference>
<sequence>MYRDLPKIGLLGGGQLGRMLLQAGVDLDFQISCLDPDSEAPCHRLAYEFKQGSFQDFDTVYQFGQFYDLISIEIEHVNIDALEKLEAEGKQVFPQPHLLRMIQDKRTQKQFFQQYGFPTADFRLIESREEIKEHIDFLPAYQKLGKGGYDGKGVQLIAHEGQISDGFDAPGLLEKAVEFEKELAVIVARNIHGEVKAFPTVEMVFHPVQNLVEFLISPAAISEDVEKQAVDIATRLIQEMKMVGLLAVEMFLTKDGQVLINEVAPRPHNSGHQTIRANMTSQYEQHLRAIAGLPLGDTSTSVFAGMLNLLGEPGHTGKVKYEGLSEALAIPGVFPFLYGKKITKPFRKMGHVSIIAESREAVEEKANQVKNIIRVIS</sequence>
<feature type="binding site" evidence="4">
    <location>
        <position position="143"/>
    </location>
    <ligand>
        <name>ATP</name>
        <dbReference type="ChEBI" id="CHEBI:30616"/>
    </ligand>
</feature>
<dbReference type="GO" id="GO:0005524">
    <property type="term" value="F:ATP binding"/>
    <property type="evidence" value="ECO:0007669"/>
    <property type="project" value="UniProtKB-UniRule"/>
</dbReference>
<dbReference type="AlphaFoldDB" id="A0A4Q1C155"/>
<dbReference type="InterPro" id="IPR011054">
    <property type="entry name" value="Rudment_hybrid_motif"/>
</dbReference>
<dbReference type="InterPro" id="IPR013815">
    <property type="entry name" value="ATP_grasp_subdomain_1"/>
</dbReference>
<accession>A0A4Q1C155</accession>
<evidence type="ECO:0000256" key="1">
    <source>
        <dbReference type="ARBA" id="ARBA00022741"/>
    </source>
</evidence>
<dbReference type="NCBIfam" id="NF004679">
    <property type="entry name" value="PRK06019.1-5"/>
    <property type="match status" value="1"/>
</dbReference>
<dbReference type="InterPro" id="IPR011761">
    <property type="entry name" value="ATP-grasp"/>
</dbReference>
<name>A0A4Q1C155_9BACT</name>
<dbReference type="EC" id="6.3.4.18" evidence="4 5"/>
<dbReference type="InterPro" id="IPR040686">
    <property type="entry name" value="PurK_C"/>
</dbReference>
<dbReference type="Gene3D" id="3.30.470.20">
    <property type="entry name" value="ATP-grasp fold, B domain"/>
    <property type="match status" value="1"/>
</dbReference>
<keyword evidence="4 5" id="KW-0436">Ligase</keyword>
<dbReference type="InterPro" id="IPR005875">
    <property type="entry name" value="PurK"/>
</dbReference>
<feature type="binding site" evidence="4">
    <location>
        <begin position="174"/>
        <end position="177"/>
    </location>
    <ligand>
        <name>ATP</name>
        <dbReference type="ChEBI" id="CHEBI:30616"/>
    </ligand>
</feature>
<dbReference type="GO" id="GO:0006189">
    <property type="term" value="P:'de novo' IMP biosynthetic process"/>
    <property type="evidence" value="ECO:0007669"/>
    <property type="project" value="UniProtKB-UniRule"/>
</dbReference>
<comment type="caution">
    <text evidence="7">The sequence shown here is derived from an EMBL/GenBank/DDBJ whole genome shotgun (WGS) entry which is preliminary data.</text>
</comment>
<dbReference type="GO" id="GO:0034028">
    <property type="term" value="F:5-(carboxyamino)imidazole ribonucleotide synthase activity"/>
    <property type="evidence" value="ECO:0007669"/>
    <property type="project" value="UniProtKB-UniRule"/>
</dbReference>
<dbReference type="GO" id="GO:0046872">
    <property type="term" value="F:metal ion binding"/>
    <property type="evidence" value="ECO:0007669"/>
    <property type="project" value="InterPro"/>
</dbReference>
<comment type="pathway">
    <text evidence="4 5">Purine metabolism; IMP biosynthesis via de novo pathway; 5-amino-1-(5-phospho-D-ribosyl)imidazole-4-carboxylate from 5-amino-1-(5-phospho-D-ribosyl)imidazole (N5-CAIR route): step 1/2.</text>
</comment>
<evidence type="ECO:0000313" key="7">
    <source>
        <dbReference type="EMBL" id="RXK50883.1"/>
    </source>
</evidence>
<dbReference type="InterPro" id="IPR016185">
    <property type="entry name" value="PreATP-grasp_dom_sf"/>
</dbReference>
<dbReference type="Pfam" id="PF02222">
    <property type="entry name" value="ATP-grasp"/>
    <property type="match status" value="1"/>
</dbReference>
<dbReference type="InterPro" id="IPR054350">
    <property type="entry name" value="PurT/PurK_preATP-grasp"/>
</dbReference>
<dbReference type="Pfam" id="PF22660">
    <property type="entry name" value="RS_preATP-grasp-like"/>
    <property type="match status" value="1"/>
</dbReference>